<evidence type="ECO:0000256" key="5">
    <source>
        <dbReference type="ARBA" id="ARBA00023242"/>
    </source>
</evidence>
<dbReference type="GO" id="GO:0000981">
    <property type="term" value="F:DNA-binding transcription factor activity, RNA polymerase II-specific"/>
    <property type="evidence" value="ECO:0007669"/>
    <property type="project" value="InterPro"/>
</dbReference>
<dbReference type="PANTHER" id="PTHR45946">
    <property type="entry name" value="HOMEOBOX PROTEIN ROUGH-RELATED"/>
    <property type="match status" value="1"/>
</dbReference>
<reference evidence="9" key="1">
    <citation type="journal article" date="2008" name="Insect Biochem. Mol. Biol.">
        <title>A genomewide survey of homeobox genes and identification of novel structure of the Hox cluster in the silkworm, Bombyx mori.</title>
        <authorList>
            <person name="Chai C.-L."/>
            <person name="Zhang Z."/>
            <person name="Huang F.-F."/>
            <person name="Wang X.-Y."/>
            <person name="Yu Q.-Y."/>
            <person name="Liu B.-B."/>
            <person name="Tian T."/>
            <person name="Xia Q.-Y."/>
            <person name="Lu C."/>
            <person name="Xiang Z.-H."/>
        </authorList>
    </citation>
    <scope>NUCLEOTIDE SEQUENCE</scope>
</reference>
<evidence type="ECO:0000256" key="3">
    <source>
        <dbReference type="ARBA" id="ARBA00023125"/>
    </source>
</evidence>
<keyword evidence="3 6" id="KW-0238">DNA-binding</keyword>
<dbReference type="GO" id="GO:0000978">
    <property type="term" value="F:RNA polymerase II cis-regulatory region sequence-specific DNA binding"/>
    <property type="evidence" value="ECO:0007669"/>
    <property type="project" value="TreeGrafter"/>
</dbReference>
<dbReference type="InterPro" id="IPR017970">
    <property type="entry name" value="Homeobox_CS"/>
</dbReference>
<dbReference type="InterPro" id="IPR020479">
    <property type="entry name" value="HD_metazoa"/>
</dbReference>
<dbReference type="PROSITE" id="PS50071">
    <property type="entry name" value="HOMEOBOX_2"/>
    <property type="match status" value="1"/>
</dbReference>
<gene>
    <name evidence="9" type="primary">shx3</name>
</gene>
<dbReference type="InterPro" id="IPR001356">
    <property type="entry name" value="HD"/>
</dbReference>
<feature type="DNA-binding region" description="Homeobox" evidence="6">
    <location>
        <begin position="3"/>
        <end position="48"/>
    </location>
</feature>
<organism evidence="9">
    <name type="scientific">Bombyx mori</name>
    <name type="common">Silk moth</name>
    <dbReference type="NCBI Taxonomy" id="7091"/>
    <lineage>
        <taxon>Eukaryota</taxon>
        <taxon>Metazoa</taxon>
        <taxon>Ecdysozoa</taxon>
        <taxon>Arthropoda</taxon>
        <taxon>Hexapoda</taxon>
        <taxon>Insecta</taxon>
        <taxon>Pterygota</taxon>
        <taxon>Neoptera</taxon>
        <taxon>Endopterygota</taxon>
        <taxon>Lepidoptera</taxon>
        <taxon>Glossata</taxon>
        <taxon>Ditrysia</taxon>
        <taxon>Bombycoidea</taxon>
        <taxon>Bombycidae</taxon>
        <taxon>Bombycinae</taxon>
        <taxon>Bombyx</taxon>
    </lineage>
</organism>
<dbReference type="GO" id="GO:0005634">
    <property type="term" value="C:nucleus"/>
    <property type="evidence" value="ECO:0007669"/>
    <property type="project" value="UniProtKB-SubCell"/>
</dbReference>
<dbReference type="EMBL" id="EU284708">
    <property type="protein sequence ID" value="ACA35263.1"/>
    <property type="molecule type" value="Genomic_DNA"/>
</dbReference>
<evidence type="ECO:0000256" key="4">
    <source>
        <dbReference type="ARBA" id="ARBA00023155"/>
    </source>
</evidence>
<name>C0IMT5_BOMMO</name>
<dbReference type="CDD" id="cd00086">
    <property type="entry name" value="homeodomain"/>
    <property type="match status" value="1"/>
</dbReference>
<evidence type="ECO:0000256" key="2">
    <source>
        <dbReference type="ARBA" id="ARBA00022473"/>
    </source>
</evidence>
<evidence type="ECO:0000256" key="7">
    <source>
        <dbReference type="RuleBase" id="RU000682"/>
    </source>
</evidence>
<feature type="region of interest" description="Disordered" evidence="8">
    <location>
        <begin position="53"/>
        <end position="84"/>
    </location>
</feature>
<dbReference type="eggNOG" id="KOG0489">
    <property type="taxonomic scope" value="Eukaryota"/>
</dbReference>
<evidence type="ECO:0000313" key="9">
    <source>
        <dbReference type="EMBL" id="ACA35263.1"/>
    </source>
</evidence>
<dbReference type="PANTHER" id="PTHR45946:SF4">
    <property type="entry name" value="HOMEOBOX PROTEIN ROUGH-RELATED"/>
    <property type="match status" value="1"/>
</dbReference>
<dbReference type="STRING" id="7091.C0IMT5"/>
<dbReference type="Gene3D" id="1.10.10.60">
    <property type="entry name" value="Homeodomain-like"/>
    <property type="match status" value="1"/>
</dbReference>
<dbReference type="InterPro" id="IPR046327">
    <property type="entry name" value="HXA1/B1/D1"/>
</dbReference>
<sequence>MAELEQEFTRTKYLDRARRLELAEILQLNERTIKVWFQNRNMIEKYILTEHIEESEETSTTASSPDQMESLPVQQEVPGQSSNN</sequence>
<dbReference type="SMART" id="SM00389">
    <property type="entry name" value="HOX"/>
    <property type="match status" value="1"/>
</dbReference>
<accession>C0IMT5</accession>
<evidence type="ECO:0000256" key="1">
    <source>
        <dbReference type="ARBA" id="ARBA00004123"/>
    </source>
</evidence>
<dbReference type="SUPFAM" id="SSF46689">
    <property type="entry name" value="Homeodomain-like"/>
    <property type="match status" value="1"/>
</dbReference>
<keyword evidence="5 6" id="KW-0539">Nucleus</keyword>
<evidence type="ECO:0000256" key="8">
    <source>
        <dbReference type="SAM" id="MobiDB-lite"/>
    </source>
</evidence>
<dbReference type="HOGENOM" id="CLU_2529381_0_0_1"/>
<evidence type="ECO:0000256" key="6">
    <source>
        <dbReference type="PROSITE-ProRule" id="PRU00108"/>
    </source>
</evidence>
<dbReference type="PRINTS" id="PR00024">
    <property type="entry name" value="HOMEOBOX"/>
</dbReference>
<keyword evidence="4 6" id="KW-0371">Homeobox</keyword>
<dbReference type="InParanoid" id="C0IMT5"/>
<proteinExistence type="predicted"/>
<keyword evidence="2" id="KW-0217">Developmental protein</keyword>
<comment type="subcellular location">
    <subcellularLocation>
        <location evidence="1 6 7">Nucleus</location>
    </subcellularLocation>
</comment>
<dbReference type="PaxDb" id="7091-BGIBMGA006480-TA"/>
<protein>
    <submittedName>
        <fullName evidence="9">Special homeobox protein 3</fullName>
    </submittedName>
</protein>
<dbReference type="Pfam" id="PF00046">
    <property type="entry name" value="Homeodomain"/>
    <property type="match status" value="1"/>
</dbReference>
<dbReference type="AlphaFoldDB" id="C0IMT5"/>
<dbReference type="PROSITE" id="PS00027">
    <property type="entry name" value="HOMEOBOX_1"/>
    <property type="match status" value="1"/>
</dbReference>
<dbReference type="InterPro" id="IPR009057">
    <property type="entry name" value="Homeodomain-like_sf"/>
</dbReference>
<dbReference type="SMR" id="C0IMT5"/>